<dbReference type="Pfam" id="PF13229">
    <property type="entry name" value="Beta_helix"/>
    <property type="match status" value="1"/>
</dbReference>
<dbReference type="InterPro" id="IPR012334">
    <property type="entry name" value="Pectin_lyas_fold"/>
</dbReference>
<dbReference type="AlphaFoldDB" id="F4CCA3"/>
<accession>F4CCA3</accession>
<sequence length="355" mass="39539">MFAPVFLNDHFMNKLFIGLFFVSLFPLMNMQAQTLFVDPVKGKDTGTGTEHDPLASLGRAVTMANTFTGKDPIKIKLYPGLYMLTDQLELKPPEGNGYATDYTIEAVILPDDRGWMPSAMPVIRSISPNNKNWANFDHCTGLQVERNNTRFRGLKFVGNTNPAVVYYYAIERHFPELKGMEISQCIFAGSRNTAPIQGAVFAQGNDIKVDHCIFYECKNALLLFLSVNGFSLTNSIIYGSYEGAIWFGKYSDFDFCNNIIANNKAFWIGMKDYTPHYTFANSLITDNEIFMGLNNNGTIELDSRSKPETKNVQRSGKVVLNVASSDTISANYLHPSAVSAGKNIPAGIFSTNKRD</sequence>
<organism evidence="2">
    <name type="scientific">Sphingobacterium sp. (strain 21)</name>
    <dbReference type="NCBI Taxonomy" id="743722"/>
    <lineage>
        <taxon>Bacteria</taxon>
        <taxon>Pseudomonadati</taxon>
        <taxon>Bacteroidota</taxon>
        <taxon>Sphingobacteriia</taxon>
        <taxon>Sphingobacteriales</taxon>
        <taxon>Sphingobacteriaceae</taxon>
        <taxon>Sphingobacterium</taxon>
    </lineage>
</organism>
<dbReference type="InterPro" id="IPR011050">
    <property type="entry name" value="Pectin_lyase_fold/virulence"/>
</dbReference>
<reference evidence="2" key="1">
    <citation type="submission" date="2011-03" db="EMBL/GenBank/DDBJ databases">
        <title>Complete sequence of Sphingobacterium sp. 21.</title>
        <authorList>
            <consortium name="US DOE Joint Genome Institute"/>
            <person name="Lucas S."/>
            <person name="Copeland A."/>
            <person name="Lapidus A."/>
            <person name="Cheng J.-F."/>
            <person name="Goodwin L."/>
            <person name="Pitluck S."/>
            <person name="Davenport K."/>
            <person name="Detter J.C."/>
            <person name="Han C."/>
            <person name="Tapia R."/>
            <person name="Land M."/>
            <person name="Hauser L."/>
            <person name="Kyrpides N."/>
            <person name="Ivanova N."/>
            <person name="Ovchinnikova G."/>
            <person name="Pagani I."/>
            <person name="Siebers A.K."/>
            <person name="Allgaier M."/>
            <person name="Thelen M.P."/>
            <person name="Hugenholtz P."/>
            <person name="Woyke T."/>
        </authorList>
    </citation>
    <scope>NUCLEOTIDE SEQUENCE</scope>
    <source>
        <strain evidence="2">21</strain>
    </source>
</reference>
<evidence type="ECO:0000259" key="1">
    <source>
        <dbReference type="Pfam" id="PF13229"/>
    </source>
</evidence>
<proteinExistence type="predicted"/>
<dbReference type="InterPro" id="IPR039448">
    <property type="entry name" value="Beta_helix"/>
</dbReference>
<protein>
    <recommendedName>
        <fullName evidence="1">Right handed beta helix domain-containing protein</fullName>
    </recommendedName>
</protein>
<evidence type="ECO:0000313" key="2">
    <source>
        <dbReference type="EMBL" id="ADZ78696.1"/>
    </source>
</evidence>
<dbReference type="PATRIC" id="fig|743722.3.peg.2287"/>
<dbReference type="EMBL" id="CP002584">
    <property type="protein sequence ID" value="ADZ78696.1"/>
    <property type="molecule type" value="Genomic_DNA"/>
</dbReference>
<feature type="domain" description="Right handed beta helix" evidence="1">
    <location>
        <begin position="141"/>
        <end position="296"/>
    </location>
</feature>
<dbReference type="eggNOG" id="ENOG5032U8E">
    <property type="taxonomic scope" value="Bacteria"/>
</dbReference>
<dbReference type="KEGG" id="shg:Sph21_2140"/>
<gene>
    <name evidence="2" type="ordered locus">Sph21_2140</name>
</gene>
<dbReference type="HOGENOM" id="CLU_789250_0_0_10"/>
<dbReference type="Gene3D" id="2.160.20.10">
    <property type="entry name" value="Single-stranded right-handed beta-helix, Pectin lyase-like"/>
    <property type="match status" value="1"/>
</dbReference>
<dbReference type="SUPFAM" id="SSF51126">
    <property type="entry name" value="Pectin lyase-like"/>
    <property type="match status" value="1"/>
</dbReference>
<name>F4CCA3_SPHS2</name>